<proteinExistence type="predicted"/>
<dbReference type="Pfam" id="PF12728">
    <property type="entry name" value="HTH_17"/>
    <property type="match status" value="1"/>
</dbReference>
<keyword evidence="3" id="KW-1185">Reference proteome</keyword>
<dbReference type="Proteomes" id="UP000003277">
    <property type="component" value="Unassembled WGS sequence"/>
</dbReference>
<dbReference type="InterPro" id="IPR041657">
    <property type="entry name" value="HTH_17"/>
</dbReference>
<evidence type="ECO:0000259" key="1">
    <source>
        <dbReference type="Pfam" id="PF12728"/>
    </source>
</evidence>
<comment type="caution">
    <text evidence="2">The sequence shown here is derived from an EMBL/GenBank/DDBJ whole genome shotgun (WGS) entry which is preliminary data.</text>
</comment>
<dbReference type="AlphaFoldDB" id="H1CYZ8"/>
<gene>
    <name evidence="2" type="ORF">HMPREF9453_00586</name>
</gene>
<dbReference type="EMBL" id="ADLT01000015">
    <property type="protein sequence ID" value="EHO63569.1"/>
    <property type="molecule type" value="Genomic_DNA"/>
</dbReference>
<protein>
    <submittedName>
        <fullName evidence="2">Excisionase family DNA binding domain-containing protein</fullName>
    </submittedName>
</protein>
<dbReference type="HOGENOM" id="CLU_2896845_0_0_9"/>
<evidence type="ECO:0000313" key="2">
    <source>
        <dbReference type="EMBL" id="EHO63569.1"/>
    </source>
</evidence>
<feature type="domain" description="Helix-turn-helix" evidence="1">
    <location>
        <begin position="3"/>
        <end position="51"/>
    </location>
</feature>
<sequence>MKLMSSKEAAKYLHISVKALQALRERGAVKAIKFGPRFLYRTETLDQLAEEYEDSGKDLSNE</sequence>
<dbReference type="PATRIC" id="fig|742743.3.peg.596"/>
<accession>H1CYZ8</accession>
<evidence type="ECO:0000313" key="3">
    <source>
        <dbReference type="Proteomes" id="UP000003277"/>
    </source>
</evidence>
<name>H1CYZ8_9FIRM</name>
<dbReference type="OrthoDB" id="515428at2"/>
<reference evidence="2 3" key="1">
    <citation type="submission" date="2011-11" db="EMBL/GenBank/DDBJ databases">
        <title>The Genome Sequence of Dialister succinatiphilus YIT 11850.</title>
        <authorList>
            <consortium name="The Broad Institute Genome Sequencing Platform"/>
            <person name="Earl A."/>
            <person name="Ward D."/>
            <person name="Feldgarden M."/>
            <person name="Gevers D."/>
            <person name="Morotomi M."/>
            <person name="Young S.K."/>
            <person name="Zeng Q."/>
            <person name="Gargeya S."/>
            <person name="Fitzgerald M."/>
            <person name="Haas B."/>
            <person name="Abouelleil A."/>
            <person name="Alvarado L."/>
            <person name="Arachchi H.M."/>
            <person name="Berlin A."/>
            <person name="Brown A."/>
            <person name="Chapman S.B."/>
            <person name="Dunbar C."/>
            <person name="Gearin G."/>
            <person name="Goldberg J."/>
            <person name="Griggs A."/>
            <person name="Gujja S."/>
            <person name="Heiman D."/>
            <person name="Howarth C."/>
            <person name="Lui A."/>
            <person name="MacDonald P.J.P."/>
            <person name="Montmayeur A."/>
            <person name="Murphy C."/>
            <person name="Neiman D."/>
            <person name="Pearson M."/>
            <person name="Priest M."/>
            <person name="Roberts A."/>
            <person name="Saif S."/>
            <person name="Shea T."/>
            <person name="Sisk P."/>
            <person name="Stolte C."/>
            <person name="Sykes S."/>
            <person name="Wortman J."/>
            <person name="Nusbaum C."/>
            <person name="Birren B."/>
        </authorList>
    </citation>
    <scope>NUCLEOTIDE SEQUENCE [LARGE SCALE GENOMIC DNA]</scope>
    <source>
        <strain evidence="2 3">YIT 11850</strain>
    </source>
</reference>
<dbReference type="STRING" id="742743.HMPREF9453_00586"/>
<dbReference type="SUPFAM" id="SSF46955">
    <property type="entry name" value="Putative DNA-binding domain"/>
    <property type="match status" value="1"/>
</dbReference>
<organism evidence="2 3">
    <name type="scientific">Dialister succinatiphilus YIT 11850</name>
    <dbReference type="NCBI Taxonomy" id="742743"/>
    <lineage>
        <taxon>Bacteria</taxon>
        <taxon>Bacillati</taxon>
        <taxon>Bacillota</taxon>
        <taxon>Negativicutes</taxon>
        <taxon>Veillonellales</taxon>
        <taxon>Veillonellaceae</taxon>
        <taxon>Dialister</taxon>
    </lineage>
</organism>
<dbReference type="InterPro" id="IPR009061">
    <property type="entry name" value="DNA-bd_dom_put_sf"/>
</dbReference>